<keyword evidence="1" id="KW-0812">Transmembrane</keyword>
<keyword evidence="3" id="KW-1185">Reference proteome</keyword>
<name>A0A9D4TV87_CHLVU</name>
<sequence>MASRRHRAHPAAAQLQDADLLDEQEQLELIATLERAAARSRGYSKALLSGCGICLAALYWVFAILALLPSAPTMHQSRFSGLLSQHKLVAAEVAGVAMALLSVLTCVFYPRGAWRSMLGTSTLLAALQSVFWAVALFRLSRAEDISSPALLKLLWLPTAPPIFVTLIMAAIKVMERNEAELEALRGAKYDYKRA</sequence>
<comment type="caution">
    <text evidence="2">The sequence shown here is derived from an EMBL/GenBank/DDBJ whole genome shotgun (WGS) entry which is preliminary data.</text>
</comment>
<dbReference type="PANTHER" id="PTHR36784:SF1">
    <property type="entry name" value="HISTONE-LYSINE N-METHYLTRANSFERASE"/>
    <property type="match status" value="1"/>
</dbReference>
<feature type="transmembrane region" description="Helical" evidence="1">
    <location>
        <begin position="149"/>
        <end position="171"/>
    </location>
</feature>
<accession>A0A9D4TV87</accession>
<reference evidence="2" key="1">
    <citation type="journal article" date="2019" name="Plant J.">
        <title>Chlorella vulgaris genome assembly and annotation reveals the molecular basis for metabolic acclimation to high light conditions.</title>
        <authorList>
            <person name="Cecchin M."/>
            <person name="Marcolungo L."/>
            <person name="Rossato M."/>
            <person name="Girolomoni L."/>
            <person name="Cosentino E."/>
            <person name="Cuine S."/>
            <person name="Li-Beisson Y."/>
            <person name="Delledonne M."/>
            <person name="Ballottari M."/>
        </authorList>
    </citation>
    <scope>NUCLEOTIDE SEQUENCE</scope>
    <source>
        <strain evidence="2">211/11P</strain>
    </source>
</reference>
<protein>
    <submittedName>
        <fullName evidence="2">Uncharacterized protein</fullName>
    </submittedName>
</protein>
<organism evidence="2 3">
    <name type="scientific">Chlorella vulgaris</name>
    <name type="common">Green alga</name>
    <dbReference type="NCBI Taxonomy" id="3077"/>
    <lineage>
        <taxon>Eukaryota</taxon>
        <taxon>Viridiplantae</taxon>
        <taxon>Chlorophyta</taxon>
        <taxon>core chlorophytes</taxon>
        <taxon>Trebouxiophyceae</taxon>
        <taxon>Chlorellales</taxon>
        <taxon>Chlorellaceae</taxon>
        <taxon>Chlorella clade</taxon>
        <taxon>Chlorella</taxon>
    </lineage>
</organism>
<dbReference type="AlphaFoldDB" id="A0A9D4TV87"/>
<dbReference type="EMBL" id="SIDB01000002">
    <property type="protein sequence ID" value="KAI3435753.1"/>
    <property type="molecule type" value="Genomic_DNA"/>
</dbReference>
<evidence type="ECO:0000313" key="3">
    <source>
        <dbReference type="Proteomes" id="UP001055712"/>
    </source>
</evidence>
<keyword evidence="1" id="KW-0472">Membrane</keyword>
<proteinExistence type="predicted"/>
<dbReference type="PANTHER" id="PTHR36784">
    <property type="entry name" value="HISTONE-LYSINE N-METHYLTRANSFERASE"/>
    <property type="match status" value="1"/>
</dbReference>
<feature type="transmembrane region" description="Helical" evidence="1">
    <location>
        <begin position="88"/>
        <end position="109"/>
    </location>
</feature>
<reference evidence="2" key="2">
    <citation type="submission" date="2020-11" db="EMBL/GenBank/DDBJ databases">
        <authorList>
            <person name="Cecchin M."/>
            <person name="Marcolungo L."/>
            <person name="Rossato M."/>
            <person name="Girolomoni L."/>
            <person name="Cosentino E."/>
            <person name="Cuine S."/>
            <person name="Li-Beisson Y."/>
            <person name="Delledonne M."/>
            <person name="Ballottari M."/>
        </authorList>
    </citation>
    <scope>NUCLEOTIDE SEQUENCE</scope>
    <source>
        <strain evidence="2">211/11P</strain>
        <tissue evidence="2">Whole cell</tissue>
    </source>
</reference>
<gene>
    <name evidence="2" type="ORF">D9Q98_001811</name>
</gene>
<feature type="transmembrane region" description="Helical" evidence="1">
    <location>
        <begin position="46"/>
        <end position="68"/>
    </location>
</feature>
<evidence type="ECO:0000313" key="2">
    <source>
        <dbReference type="EMBL" id="KAI3435753.1"/>
    </source>
</evidence>
<keyword evidence="1" id="KW-1133">Transmembrane helix</keyword>
<feature type="transmembrane region" description="Helical" evidence="1">
    <location>
        <begin position="116"/>
        <end position="137"/>
    </location>
</feature>
<dbReference type="Proteomes" id="UP001055712">
    <property type="component" value="Unassembled WGS sequence"/>
</dbReference>
<evidence type="ECO:0000256" key="1">
    <source>
        <dbReference type="SAM" id="Phobius"/>
    </source>
</evidence>